<dbReference type="AlphaFoldDB" id="A0AAX6EBR1"/>
<sequence>MPRKRTPKTKLAPMRQPSPPPPLEPYPDLPNPTPDQCLSVRDRLLSLHGFPEDFARYRRGAGASPNKLPPESVLDGLVSTLLSQNTTDSNSKRAFLNLKSAFPTWQQVLDAEPKRLEDAIRCGGLAVTKAARIRSILKGVREKRGEICLEYLRGLSVAEVKKELSRFKGVGPKTVACVLMFQLQQEDFPVDTHVFRITKAIGWVPFKSDREKAYLHLNKRIPDELKFDLNCLLVTHGKLCERCVAVKRGNLKTPGPHSSCPLDYVVEQQESK</sequence>
<evidence type="ECO:0000259" key="2">
    <source>
        <dbReference type="SMART" id="SM00478"/>
    </source>
</evidence>
<dbReference type="Pfam" id="PF00730">
    <property type="entry name" value="HhH-GPD"/>
    <property type="match status" value="1"/>
</dbReference>
<dbReference type="GO" id="GO:0016787">
    <property type="term" value="F:hydrolase activity"/>
    <property type="evidence" value="ECO:0007669"/>
    <property type="project" value="UniProtKB-ARBA"/>
</dbReference>
<accession>A0AAX6EBR1</accession>
<dbReference type="Gene3D" id="1.10.340.30">
    <property type="entry name" value="Hypothetical protein, domain 2"/>
    <property type="match status" value="1"/>
</dbReference>
<organism evidence="3 4">
    <name type="scientific">Iris pallida</name>
    <name type="common">Sweet iris</name>
    <dbReference type="NCBI Taxonomy" id="29817"/>
    <lineage>
        <taxon>Eukaryota</taxon>
        <taxon>Viridiplantae</taxon>
        <taxon>Streptophyta</taxon>
        <taxon>Embryophyta</taxon>
        <taxon>Tracheophyta</taxon>
        <taxon>Spermatophyta</taxon>
        <taxon>Magnoliopsida</taxon>
        <taxon>Liliopsida</taxon>
        <taxon>Asparagales</taxon>
        <taxon>Iridaceae</taxon>
        <taxon>Iridoideae</taxon>
        <taxon>Irideae</taxon>
        <taxon>Iris</taxon>
    </lineage>
</organism>
<dbReference type="InterPro" id="IPR011257">
    <property type="entry name" value="DNA_glycosylase"/>
</dbReference>
<proteinExistence type="predicted"/>
<dbReference type="EMBL" id="JANAVB010038020">
    <property type="protein sequence ID" value="KAJ6801391.1"/>
    <property type="molecule type" value="Genomic_DNA"/>
</dbReference>
<reference evidence="3" key="2">
    <citation type="submission" date="2023-04" db="EMBL/GenBank/DDBJ databases">
        <authorList>
            <person name="Bruccoleri R.E."/>
            <person name="Oakeley E.J."/>
            <person name="Faust A.-M."/>
            <person name="Dessus-Babus S."/>
            <person name="Altorfer M."/>
            <person name="Burckhardt D."/>
            <person name="Oertli M."/>
            <person name="Naumann U."/>
            <person name="Petersen F."/>
            <person name="Wong J."/>
        </authorList>
    </citation>
    <scope>NUCLEOTIDE SEQUENCE</scope>
    <source>
        <strain evidence="3">GSM-AAB239-AS_SAM_17_03QT</strain>
        <tissue evidence="3">Leaf</tissue>
    </source>
</reference>
<keyword evidence="4" id="KW-1185">Reference proteome</keyword>
<dbReference type="Proteomes" id="UP001140949">
    <property type="component" value="Unassembled WGS sequence"/>
</dbReference>
<comment type="caution">
    <text evidence="3">The sequence shown here is derived from an EMBL/GenBank/DDBJ whole genome shotgun (WGS) entry which is preliminary data.</text>
</comment>
<evidence type="ECO:0000313" key="3">
    <source>
        <dbReference type="EMBL" id="KAJ6801391.1"/>
    </source>
</evidence>
<dbReference type="SUPFAM" id="SSF48150">
    <property type="entry name" value="DNA-glycosylase"/>
    <property type="match status" value="1"/>
</dbReference>
<feature type="compositionally biased region" description="Pro residues" evidence="1">
    <location>
        <begin position="16"/>
        <end position="33"/>
    </location>
</feature>
<protein>
    <submittedName>
        <fullName evidence="3">DNA glycosylase isoform X1</fullName>
    </submittedName>
</protein>
<feature type="domain" description="HhH-GPD" evidence="2">
    <location>
        <begin position="82"/>
        <end position="239"/>
    </location>
</feature>
<dbReference type="PANTHER" id="PTHR47203:SF1">
    <property type="entry name" value="HYPOTHETICAL BASE EXCISION DNA REPAIR PROTEIN (EUROFUNG)"/>
    <property type="match status" value="1"/>
</dbReference>
<evidence type="ECO:0000256" key="1">
    <source>
        <dbReference type="SAM" id="MobiDB-lite"/>
    </source>
</evidence>
<dbReference type="GO" id="GO:0140097">
    <property type="term" value="F:catalytic activity, acting on DNA"/>
    <property type="evidence" value="ECO:0007669"/>
    <property type="project" value="UniProtKB-ARBA"/>
</dbReference>
<dbReference type="SMART" id="SM00478">
    <property type="entry name" value="ENDO3c"/>
    <property type="match status" value="1"/>
</dbReference>
<dbReference type="GO" id="GO:0006284">
    <property type="term" value="P:base-excision repair"/>
    <property type="evidence" value="ECO:0007669"/>
    <property type="project" value="InterPro"/>
</dbReference>
<feature type="region of interest" description="Disordered" evidence="1">
    <location>
        <begin position="1"/>
        <end position="34"/>
    </location>
</feature>
<dbReference type="InterPro" id="IPR023170">
    <property type="entry name" value="HhH_base_excis_C"/>
</dbReference>
<dbReference type="InterPro" id="IPR003265">
    <property type="entry name" value="HhH-GPD_domain"/>
</dbReference>
<reference evidence="3" key="1">
    <citation type="journal article" date="2023" name="GigaByte">
        <title>Genome assembly of the bearded iris, Iris pallida Lam.</title>
        <authorList>
            <person name="Bruccoleri R.E."/>
            <person name="Oakeley E.J."/>
            <person name="Faust A.M.E."/>
            <person name="Altorfer M."/>
            <person name="Dessus-Babus S."/>
            <person name="Burckhardt D."/>
            <person name="Oertli M."/>
            <person name="Naumann U."/>
            <person name="Petersen F."/>
            <person name="Wong J."/>
        </authorList>
    </citation>
    <scope>NUCLEOTIDE SEQUENCE</scope>
    <source>
        <strain evidence="3">GSM-AAB239-AS_SAM_17_03QT</strain>
    </source>
</reference>
<name>A0AAX6EBR1_IRIPA</name>
<gene>
    <name evidence="3" type="ORF">M6B38_197780</name>
</gene>
<dbReference type="Gene3D" id="1.10.1670.10">
    <property type="entry name" value="Helix-hairpin-Helix base-excision DNA repair enzymes (C-terminal)"/>
    <property type="match status" value="1"/>
</dbReference>
<dbReference type="CDD" id="cd00056">
    <property type="entry name" value="ENDO3c"/>
    <property type="match status" value="1"/>
</dbReference>
<dbReference type="PANTHER" id="PTHR47203">
    <property type="match status" value="1"/>
</dbReference>
<evidence type="ECO:0000313" key="4">
    <source>
        <dbReference type="Proteomes" id="UP001140949"/>
    </source>
</evidence>